<reference evidence="3" key="2">
    <citation type="submission" date="2019-09" db="UniProtKB">
        <authorList>
            <consortium name="WormBaseParasite"/>
        </authorList>
    </citation>
    <scope>IDENTIFICATION</scope>
</reference>
<keyword evidence="2" id="KW-1185">Reference proteome</keyword>
<dbReference type="EMBL" id="UZAH01032205">
    <property type="protein sequence ID" value="VDP20359.1"/>
    <property type="molecule type" value="Genomic_DNA"/>
</dbReference>
<dbReference type="AlphaFoldDB" id="A0A183GDZ7"/>
<evidence type="ECO:0000313" key="2">
    <source>
        <dbReference type="Proteomes" id="UP000050761"/>
    </source>
</evidence>
<accession>A0A183GDZ7</accession>
<name>A0A183GDZ7_HELPZ</name>
<accession>A0A3P8F8G1</accession>
<sequence>RCDAKNVLRCFLVGNVSDVAAESIDDVGVVASGVGVADVGDGLSVTCRSVGDASPNTTDRIHIVAKLIEVSRKYMPSPCLTFIVLKKHIRVLRELRSGLTTKISPFYNDVVIDVKTEVFGSRSQHSQGTFAGDGQEKTSACVAFKGVEEAVKKTKNTLLRTHLFGSTFLPVLKYA</sequence>
<protein>
    <submittedName>
        <fullName evidence="3">Ribosomal_L18e/L15P domain-containing protein</fullName>
    </submittedName>
</protein>
<gene>
    <name evidence="1" type="ORF">HPBE_LOCUS20506</name>
</gene>
<organism evidence="2 3">
    <name type="scientific">Heligmosomoides polygyrus</name>
    <name type="common">Parasitic roundworm</name>
    <dbReference type="NCBI Taxonomy" id="6339"/>
    <lineage>
        <taxon>Eukaryota</taxon>
        <taxon>Metazoa</taxon>
        <taxon>Ecdysozoa</taxon>
        <taxon>Nematoda</taxon>
        <taxon>Chromadorea</taxon>
        <taxon>Rhabditida</taxon>
        <taxon>Rhabditina</taxon>
        <taxon>Rhabditomorpha</taxon>
        <taxon>Strongyloidea</taxon>
        <taxon>Heligmosomidae</taxon>
        <taxon>Heligmosomoides</taxon>
    </lineage>
</organism>
<reference evidence="1 2" key="1">
    <citation type="submission" date="2018-11" db="EMBL/GenBank/DDBJ databases">
        <authorList>
            <consortium name="Pathogen Informatics"/>
        </authorList>
    </citation>
    <scope>NUCLEOTIDE SEQUENCE [LARGE SCALE GENOMIC DNA]</scope>
</reference>
<dbReference type="Proteomes" id="UP000050761">
    <property type="component" value="Unassembled WGS sequence"/>
</dbReference>
<dbReference type="WBParaSite" id="HPBE_0002050701-mRNA-1">
    <property type="protein sequence ID" value="HPBE_0002050701-mRNA-1"/>
    <property type="gene ID" value="HPBE_0002050701"/>
</dbReference>
<evidence type="ECO:0000313" key="3">
    <source>
        <dbReference type="WBParaSite" id="HPBE_0002050701-mRNA-1"/>
    </source>
</evidence>
<dbReference type="OrthoDB" id="410104at2759"/>
<evidence type="ECO:0000313" key="1">
    <source>
        <dbReference type="EMBL" id="VDP20359.1"/>
    </source>
</evidence>
<proteinExistence type="predicted"/>